<name>A0A5E7B8K6_PSEFL</name>
<dbReference type="RefSeq" id="WP_150803108.1">
    <property type="nucleotide sequence ID" value="NZ_CABVHY010000006.1"/>
</dbReference>
<dbReference type="NCBIfam" id="NF001204">
    <property type="entry name" value="PRK00166.1"/>
    <property type="match status" value="1"/>
</dbReference>
<dbReference type="NCBIfam" id="TIGR00668">
    <property type="entry name" value="apaH"/>
    <property type="match status" value="1"/>
</dbReference>
<dbReference type="OrthoDB" id="9807890at2"/>
<dbReference type="InterPro" id="IPR004617">
    <property type="entry name" value="ApaH"/>
</dbReference>
<evidence type="ECO:0000256" key="2">
    <source>
        <dbReference type="ARBA" id="ARBA00005419"/>
    </source>
</evidence>
<protein>
    <recommendedName>
        <fullName evidence="5">Bis(5'-nucleosyl)-tetraphosphatase, symmetrical</fullName>
        <ecNumber evidence="5">3.6.1.41</ecNumber>
    </recommendedName>
    <alternativeName>
        <fullName evidence="5">Ap4A hydrolase</fullName>
    </alternativeName>
    <alternativeName>
        <fullName evidence="5">Diadenosine 5',5'''-P1,P4-tetraphosphate pyrophosphohydrolase</fullName>
    </alternativeName>
    <alternativeName>
        <fullName evidence="5">Diadenosine tetraphosphatase</fullName>
    </alternativeName>
</protein>
<evidence type="ECO:0000256" key="4">
    <source>
        <dbReference type="ARBA" id="ARBA00049417"/>
    </source>
</evidence>
<dbReference type="Gene3D" id="3.60.21.10">
    <property type="match status" value="1"/>
</dbReference>
<dbReference type="PIRSF" id="PIRSF000903">
    <property type="entry name" value="B5n-ttraPtase_sm"/>
    <property type="match status" value="1"/>
</dbReference>
<dbReference type="EMBL" id="CABVHY010000006">
    <property type="protein sequence ID" value="VVN87240.1"/>
    <property type="molecule type" value="Genomic_DNA"/>
</dbReference>
<organism evidence="7 8">
    <name type="scientific">Pseudomonas fluorescens</name>
    <dbReference type="NCBI Taxonomy" id="294"/>
    <lineage>
        <taxon>Bacteria</taxon>
        <taxon>Pseudomonadati</taxon>
        <taxon>Pseudomonadota</taxon>
        <taxon>Gammaproteobacteria</taxon>
        <taxon>Pseudomonadales</taxon>
        <taxon>Pseudomonadaceae</taxon>
        <taxon>Pseudomonas</taxon>
    </lineage>
</organism>
<dbReference type="InterPro" id="IPR029052">
    <property type="entry name" value="Metallo-depent_PP-like"/>
</dbReference>
<dbReference type="HAMAP" id="MF_00199">
    <property type="entry name" value="ApaH"/>
    <property type="match status" value="1"/>
</dbReference>
<evidence type="ECO:0000256" key="5">
    <source>
        <dbReference type="HAMAP-Rule" id="MF_00199"/>
    </source>
</evidence>
<dbReference type="EC" id="3.6.1.41" evidence="5"/>
<reference evidence="7 8" key="1">
    <citation type="submission" date="2019-09" db="EMBL/GenBank/DDBJ databases">
        <authorList>
            <person name="Chandra G."/>
            <person name="Truman W A."/>
        </authorList>
    </citation>
    <scope>NUCLEOTIDE SEQUENCE [LARGE SCALE GENOMIC DNA]</scope>
    <source>
        <strain evidence="7">PS723</strain>
    </source>
</reference>
<proteinExistence type="inferred from homology"/>
<comment type="function">
    <text evidence="1 5">Hydrolyzes diadenosine 5',5'''-P1,P4-tetraphosphate to yield ADP.</text>
</comment>
<feature type="domain" description="Calcineurin-like phosphoesterase" evidence="6">
    <location>
        <begin position="1"/>
        <end position="133"/>
    </location>
</feature>
<gene>
    <name evidence="7" type="primary">apaH_2</name>
    <name evidence="5" type="synonym">apaH</name>
    <name evidence="7" type="ORF">PS723_01572</name>
</gene>
<dbReference type="GO" id="GO:0008803">
    <property type="term" value="F:bis(5'-nucleosyl)-tetraphosphatase (symmetrical) activity"/>
    <property type="evidence" value="ECO:0007669"/>
    <property type="project" value="UniProtKB-UniRule"/>
</dbReference>
<dbReference type="Proteomes" id="UP000379480">
    <property type="component" value="Unassembled WGS sequence"/>
</dbReference>
<dbReference type="PANTHER" id="PTHR40942">
    <property type="match status" value="1"/>
</dbReference>
<evidence type="ECO:0000256" key="1">
    <source>
        <dbReference type="ARBA" id="ARBA00003413"/>
    </source>
</evidence>
<evidence type="ECO:0000256" key="3">
    <source>
        <dbReference type="ARBA" id="ARBA00022801"/>
    </source>
</evidence>
<evidence type="ECO:0000313" key="8">
    <source>
        <dbReference type="Proteomes" id="UP000379480"/>
    </source>
</evidence>
<comment type="similarity">
    <text evidence="2 5">Belongs to the Ap4A hydrolase family.</text>
</comment>
<dbReference type="SUPFAM" id="SSF56300">
    <property type="entry name" value="Metallo-dependent phosphatases"/>
    <property type="match status" value="1"/>
</dbReference>
<accession>A0A5E7B8K6</accession>
<dbReference type="InterPro" id="IPR004843">
    <property type="entry name" value="Calcineurin-like_PHP"/>
</dbReference>
<evidence type="ECO:0000259" key="6">
    <source>
        <dbReference type="Pfam" id="PF00149"/>
    </source>
</evidence>
<dbReference type="CDD" id="cd07422">
    <property type="entry name" value="MPP_ApaH"/>
    <property type="match status" value="1"/>
</dbReference>
<sequence length="293" mass="33073">MAVYAVGDLQGCLEPLQCLLKRVAFDPARDRLWLVGDLVNRGPQSLETLRFLYSIRESLVCVLGNHDLHLLAVGQNIERLKKADTLREILEAPDRGELLEWLRQQKLMHYDEQRDMVLVHAGIPPQWSLRKALKCAAEVEEALHDDILFAPYLDGMYGNEPVKWDNDLKGAARLRMITNYFTRMRFCTSEGKLDLKGKEGPDSAPPGYAPWFRHKERKTKGLKIVFGHWASLEGRCNEPGIFALDTGCVWGGALTLLNIDTGERLQCKCDALGHVNPHVAHTTPEQLPATAKR</sequence>
<dbReference type="AlphaFoldDB" id="A0A5E7B8K6"/>
<evidence type="ECO:0000313" key="7">
    <source>
        <dbReference type="EMBL" id="VVN87240.1"/>
    </source>
</evidence>
<dbReference type="PANTHER" id="PTHR40942:SF4">
    <property type="entry name" value="CYTOCHROME C5"/>
    <property type="match status" value="1"/>
</dbReference>
<keyword evidence="3 5" id="KW-0378">Hydrolase</keyword>
<dbReference type="Pfam" id="PF00149">
    <property type="entry name" value="Metallophos"/>
    <property type="match status" value="1"/>
</dbReference>
<comment type="catalytic activity">
    <reaction evidence="4 5">
        <text>P(1),P(4)-bis(5'-adenosyl) tetraphosphate + H2O = 2 ADP + 2 H(+)</text>
        <dbReference type="Rhea" id="RHEA:24252"/>
        <dbReference type="ChEBI" id="CHEBI:15377"/>
        <dbReference type="ChEBI" id="CHEBI:15378"/>
        <dbReference type="ChEBI" id="CHEBI:58141"/>
        <dbReference type="ChEBI" id="CHEBI:456216"/>
        <dbReference type="EC" id="3.6.1.41"/>
    </reaction>
</comment>